<dbReference type="OrthoDB" id="64220at2759"/>
<evidence type="ECO:0000313" key="1">
    <source>
        <dbReference type="EMBL" id="OLY79309.1"/>
    </source>
</evidence>
<dbReference type="EMBL" id="LSSL01004638">
    <property type="protein sequence ID" value="OLY79309.1"/>
    <property type="molecule type" value="Genomic_DNA"/>
</dbReference>
<sequence length="122" mass="13767">MYRLNDSIDQSPIFDVVLVNEEGDVTETTIANISIFSDSGDPQKDLNLHIPPYGFTPRLENGLLAGTMRSSLIESGKISEKPHISLSDLLLAKEYNLPMFCFNSVRGIYPVTFIHYPELYRN</sequence>
<keyword evidence="2" id="KW-1185">Reference proteome</keyword>
<dbReference type="Gene3D" id="3.20.10.10">
    <property type="entry name" value="D-amino Acid Aminotransferase, subunit A, domain 2"/>
    <property type="match status" value="1"/>
</dbReference>
<gene>
    <name evidence="1" type="ORF">AYI68_g6621</name>
</gene>
<dbReference type="InterPro" id="IPR001544">
    <property type="entry name" value="Aminotrans_IV"/>
</dbReference>
<keyword evidence="1" id="KW-0456">Lyase</keyword>
<organism evidence="1 2">
    <name type="scientific">Smittium mucronatum</name>
    <dbReference type="NCBI Taxonomy" id="133383"/>
    <lineage>
        <taxon>Eukaryota</taxon>
        <taxon>Fungi</taxon>
        <taxon>Fungi incertae sedis</taxon>
        <taxon>Zoopagomycota</taxon>
        <taxon>Kickxellomycotina</taxon>
        <taxon>Harpellomycetes</taxon>
        <taxon>Harpellales</taxon>
        <taxon>Legeriomycetaceae</taxon>
        <taxon>Smittium</taxon>
    </lineage>
</organism>
<proteinExistence type="predicted"/>
<dbReference type="STRING" id="133383.A0A1R0GQY8"/>
<dbReference type="InterPro" id="IPR043132">
    <property type="entry name" value="BCAT-like_C"/>
</dbReference>
<protein>
    <submittedName>
        <fullName evidence="1">Putative aminodeoxychorismate lyase</fullName>
    </submittedName>
</protein>
<name>A0A1R0GQY8_9FUNG</name>
<accession>A0A1R0GQY8</accession>
<dbReference type="GO" id="GO:0016829">
    <property type="term" value="F:lyase activity"/>
    <property type="evidence" value="ECO:0007669"/>
    <property type="project" value="UniProtKB-KW"/>
</dbReference>
<dbReference type="SUPFAM" id="SSF56752">
    <property type="entry name" value="D-aminoacid aminotransferase-like PLP-dependent enzymes"/>
    <property type="match status" value="1"/>
</dbReference>
<evidence type="ECO:0000313" key="2">
    <source>
        <dbReference type="Proteomes" id="UP000187455"/>
    </source>
</evidence>
<dbReference type="Pfam" id="PF01063">
    <property type="entry name" value="Aminotran_4"/>
    <property type="match status" value="1"/>
</dbReference>
<reference evidence="1 2" key="1">
    <citation type="journal article" date="2016" name="Mol. Biol. Evol.">
        <title>Genome-Wide Survey of Gut Fungi (Harpellales) Reveals the First Horizontally Transferred Ubiquitin Gene from a Mosquito Host.</title>
        <authorList>
            <person name="Wang Y."/>
            <person name="White M.M."/>
            <person name="Kvist S."/>
            <person name="Moncalvo J.M."/>
        </authorList>
    </citation>
    <scope>NUCLEOTIDE SEQUENCE [LARGE SCALE GENOMIC DNA]</scope>
    <source>
        <strain evidence="1 2">ALG-7-W6</strain>
    </source>
</reference>
<dbReference type="InterPro" id="IPR036038">
    <property type="entry name" value="Aminotransferase-like"/>
</dbReference>
<dbReference type="Proteomes" id="UP000187455">
    <property type="component" value="Unassembled WGS sequence"/>
</dbReference>
<dbReference type="AlphaFoldDB" id="A0A1R0GQY8"/>
<comment type="caution">
    <text evidence="1">The sequence shown here is derived from an EMBL/GenBank/DDBJ whole genome shotgun (WGS) entry which is preliminary data.</text>
</comment>